<keyword evidence="2" id="KW-1003">Cell membrane</keyword>
<keyword evidence="4 6" id="KW-1133">Transmembrane helix</keyword>
<dbReference type="CDD" id="cd13125">
    <property type="entry name" value="MATE_like_10"/>
    <property type="match status" value="1"/>
</dbReference>
<feature type="transmembrane region" description="Helical" evidence="6">
    <location>
        <begin position="187"/>
        <end position="210"/>
    </location>
</feature>
<evidence type="ECO:0000313" key="7">
    <source>
        <dbReference type="EMBL" id="AFU67211.1"/>
    </source>
</evidence>
<reference evidence="7" key="1">
    <citation type="submission" date="2006-03" db="EMBL/GenBank/DDBJ databases">
        <authorList>
            <person name="Bowman J."/>
            <person name="Ferriera S."/>
            <person name="Johnson J."/>
            <person name="Kravitz S."/>
            <person name="Halpern A."/>
            <person name="Remington K."/>
            <person name="Beeson K."/>
            <person name="Tran B."/>
            <person name="Rogers Y.-H."/>
            <person name="Friedman R."/>
            <person name="Venter J.C."/>
        </authorList>
    </citation>
    <scope>NUCLEOTIDE SEQUENCE [LARGE SCALE GENOMIC DNA]</scope>
    <source>
        <strain evidence="7">ATCC 700755</strain>
    </source>
</reference>
<gene>
    <name evidence="7" type="ordered locus">P700755_000144</name>
</gene>
<dbReference type="RefSeq" id="WP_015022831.1">
    <property type="nucleotide sequence ID" value="NC_018721.1"/>
</dbReference>
<evidence type="ECO:0000256" key="1">
    <source>
        <dbReference type="ARBA" id="ARBA00004651"/>
    </source>
</evidence>
<dbReference type="PANTHER" id="PTHR30250">
    <property type="entry name" value="PST FAMILY PREDICTED COLANIC ACID TRANSPORTER"/>
    <property type="match status" value="1"/>
</dbReference>
<dbReference type="PANTHER" id="PTHR30250:SF30">
    <property type="entry name" value="LIPID III FLIPPASE"/>
    <property type="match status" value="1"/>
</dbReference>
<feature type="transmembrane region" description="Helical" evidence="6">
    <location>
        <begin position="90"/>
        <end position="112"/>
    </location>
</feature>
<dbReference type="InterPro" id="IPR002797">
    <property type="entry name" value="Polysacc_synth"/>
</dbReference>
<evidence type="ECO:0000256" key="4">
    <source>
        <dbReference type="ARBA" id="ARBA00022989"/>
    </source>
</evidence>
<keyword evidence="8" id="KW-1185">Reference proteome</keyword>
<dbReference type="GO" id="GO:0005886">
    <property type="term" value="C:plasma membrane"/>
    <property type="evidence" value="ECO:0007669"/>
    <property type="project" value="UniProtKB-SubCell"/>
</dbReference>
<dbReference type="InterPro" id="IPR050833">
    <property type="entry name" value="Poly_Biosynth_Transport"/>
</dbReference>
<dbReference type="Pfam" id="PF01943">
    <property type="entry name" value="Polysacc_synt"/>
    <property type="match status" value="1"/>
</dbReference>
<dbReference type="STRING" id="313595.P700755_000144"/>
<feature type="transmembrane region" description="Helical" evidence="6">
    <location>
        <begin position="303"/>
        <end position="325"/>
    </location>
</feature>
<dbReference type="KEGG" id="ptq:P700755_000144"/>
<dbReference type="EMBL" id="CP003879">
    <property type="protein sequence ID" value="AFU67211.1"/>
    <property type="molecule type" value="Genomic_DNA"/>
</dbReference>
<evidence type="ECO:0000256" key="5">
    <source>
        <dbReference type="ARBA" id="ARBA00023136"/>
    </source>
</evidence>
<dbReference type="GO" id="GO:0009246">
    <property type="term" value="P:enterobacterial common antigen biosynthetic process"/>
    <property type="evidence" value="ECO:0007669"/>
    <property type="project" value="InterPro"/>
</dbReference>
<name>K4IDL5_PSYTT</name>
<dbReference type="OrthoDB" id="9769862at2"/>
<evidence type="ECO:0000256" key="2">
    <source>
        <dbReference type="ARBA" id="ARBA00022475"/>
    </source>
</evidence>
<dbReference type="eggNOG" id="COG2244">
    <property type="taxonomic scope" value="Bacteria"/>
</dbReference>
<feature type="transmembrane region" description="Helical" evidence="6">
    <location>
        <begin position="400"/>
        <end position="420"/>
    </location>
</feature>
<keyword evidence="3 6" id="KW-0812">Transmembrane</keyword>
<feature type="transmembrane region" description="Helical" evidence="6">
    <location>
        <begin position="132"/>
        <end position="150"/>
    </location>
</feature>
<dbReference type="HOGENOM" id="CLU_042154_0_0_10"/>
<comment type="subcellular location">
    <subcellularLocation>
        <location evidence="1">Cell membrane</location>
        <topology evidence="1">Multi-pass membrane protein</topology>
    </subcellularLocation>
</comment>
<sequence length="429" mass="48746">MLKRLKSVIQQSTLLKVSSFNGLSVVIKMITGLGVSKLTAIYLGPQGIAILGNLRNVLEIFHKFSSGGLANAVVKYSAEHKSDPKAFSSFLSTLIWSGLVMCLLTITVILVFSEFINTLIFGSRNFVSVIRLLAFVLPLHVINLYLISILQGLNEFSKVIKINIASHFLNIIAFALLVYWLNLEGALLTIVIVPSAMLIFTLYYVQSWFGAITSFQWSKFSTPVLKNLGQYAFMTLISSLSFPLVFLGIRNLLIDSLGESNAGFWESTVRISSYYLLFILSLLNLFILPKMAEAQKTSEFRAIVFNFYKQILPFFIVGLILVYVLRDWIVTLIFSKDFLPAADLFFWQIVGDFFRVLAMVMVYQFHAKKMLWHYIITDLFLALSLYLSAIYLVPKIGLEGVVLGHALTYIVYFFIILFIFRKSLIFYKR</sequence>
<evidence type="ECO:0000313" key="8">
    <source>
        <dbReference type="Proteomes" id="UP000008514"/>
    </source>
</evidence>
<feature type="transmembrane region" description="Helical" evidence="6">
    <location>
        <begin position="273"/>
        <end position="291"/>
    </location>
</feature>
<organism evidence="7 8">
    <name type="scientific">Psychroflexus torquis (strain ATCC 700755 / CIP 106069 / ACAM 623)</name>
    <dbReference type="NCBI Taxonomy" id="313595"/>
    <lineage>
        <taxon>Bacteria</taxon>
        <taxon>Pseudomonadati</taxon>
        <taxon>Bacteroidota</taxon>
        <taxon>Flavobacteriia</taxon>
        <taxon>Flavobacteriales</taxon>
        <taxon>Flavobacteriaceae</taxon>
        <taxon>Psychroflexus</taxon>
    </lineage>
</organism>
<proteinExistence type="predicted"/>
<keyword evidence="5 6" id="KW-0472">Membrane</keyword>
<feature type="transmembrane region" description="Helical" evidence="6">
    <location>
        <begin position="375"/>
        <end position="394"/>
    </location>
</feature>
<feature type="transmembrane region" description="Helical" evidence="6">
    <location>
        <begin position="231"/>
        <end position="253"/>
    </location>
</feature>
<reference evidence="7" key="2">
    <citation type="submission" date="2012-09" db="EMBL/GenBank/DDBJ databases">
        <title>The complete sequence of Psychroflexus torquis an extreme psychrophile from sea-ice that is stimulated by light.</title>
        <authorList>
            <person name="Feng S."/>
            <person name="Powell S.M."/>
            <person name="Bowman J.P."/>
        </authorList>
    </citation>
    <scope>NUCLEOTIDE SEQUENCE [LARGE SCALE GENOMIC DNA]</scope>
    <source>
        <strain evidence="7">ATCC 700755</strain>
    </source>
</reference>
<feature type="transmembrane region" description="Helical" evidence="6">
    <location>
        <begin position="162"/>
        <end position="181"/>
    </location>
</feature>
<dbReference type="Proteomes" id="UP000008514">
    <property type="component" value="Chromosome"/>
</dbReference>
<dbReference type="InterPro" id="IPR044550">
    <property type="entry name" value="WzxE"/>
</dbReference>
<evidence type="ECO:0000256" key="6">
    <source>
        <dbReference type="SAM" id="Phobius"/>
    </source>
</evidence>
<dbReference type="AlphaFoldDB" id="K4IDL5"/>
<accession>K4IDL5</accession>
<protein>
    <submittedName>
        <fullName evidence="7">Lipopolysaccharide translocase, MatE superfamily</fullName>
    </submittedName>
</protein>
<evidence type="ECO:0000256" key="3">
    <source>
        <dbReference type="ARBA" id="ARBA00022692"/>
    </source>
</evidence>